<feature type="domain" description="Transglycosylase SLT" evidence="3">
    <location>
        <begin position="33"/>
        <end position="322"/>
    </location>
</feature>
<dbReference type="Pfam" id="PF13406">
    <property type="entry name" value="SLT_2"/>
    <property type="match status" value="1"/>
</dbReference>
<dbReference type="InterPro" id="IPR031304">
    <property type="entry name" value="SLT_2"/>
</dbReference>
<sequence length="399" mass="42990">MISTARLAAAAAVAVTLAATPALAAGCHKEPNFNAWVQGVAQEAAKAGVSNQAIQAGLGGVQFDQSIVNKDRAQGVFAQTFLEFSDRMVEQYRVKQGPGQIKKYGKTFQQIEQKYGVPAQVIAAFWGLETDFGAVIGDGSTLNSLATLAYDCRRPELFREQLIAALKIIDRGDLTPAQMRGPWAGEMGQLQFLPSHYYDYGVDFDGNGRVDLLKSTPDALASAANYLSSIGWRRGEPWLQEVTVPKEFPWEMADLKIKFPRSEWVAAGVKGVGSALPSDGLEASLLLPMGKNGPAFLAYPNFAYLLEWNSSLVYTTTAGYFATRMAGAGKVSRGSGPINSLSAKETAELQTILARKGYNVGKVDGIIGEQTRAAVKEVQLKLGLPADSYPTKELLAQLR</sequence>
<dbReference type="Pfam" id="PF01471">
    <property type="entry name" value="PG_binding_1"/>
    <property type="match status" value="1"/>
</dbReference>
<dbReference type="Gene3D" id="1.10.8.350">
    <property type="entry name" value="Bacterial muramidase"/>
    <property type="match status" value="1"/>
</dbReference>
<evidence type="ECO:0000313" key="5">
    <source>
        <dbReference type="Proteomes" id="UP000199071"/>
    </source>
</evidence>
<dbReference type="PROSITE" id="PS51257">
    <property type="entry name" value="PROKAR_LIPOPROTEIN"/>
    <property type="match status" value="1"/>
</dbReference>
<evidence type="ECO:0000313" key="4">
    <source>
        <dbReference type="EMBL" id="SDB15292.1"/>
    </source>
</evidence>
<dbReference type="SUPFAM" id="SSF47090">
    <property type="entry name" value="PGBD-like"/>
    <property type="match status" value="1"/>
</dbReference>
<accession>A0A1G6B3Y9</accession>
<feature type="chain" id="PRO_5011648915" evidence="1">
    <location>
        <begin position="25"/>
        <end position="399"/>
    </location>
</feature>
<protein>
    <submittedName>
        <fullName evidence="4">Lytic murein transglycosylase</fullName>
    </submittedName>
</protein>
<dbReference type="InterPro" id="IPR023346">
    <property type="entry name" value="Lysozyme-like_dom_sf"/>
</dbReference>
<dbReference type="InterPro" id="IPR036365">
    <property type="entry name" value="PGBD-like_sf"/>
</dbReference>
<dbReference type="InterPro" id="IPR002477">
    <property type="entry name" value="Peptidoglycan-bd-like"/>
</dbReference>
<dbReference type="GO" id="GO:0008933">
    <property type="term" value="F:peptidoglycan lytic transglycosylase activity"/>
    <property type="evidence" value="ECO:0007669"/>
    <property type="project" value="TreeGrafter"/>
</dbReference>
<dbReference type="AlphaFoldDB" id="A0A1G6B3Y9"/>
<evidence type="ECO:0000259" key="3">
    <source>
        <dbReference type="Pfam" id="PF13406"/>
    </source>
</evidence>
<keyword evidence="5" id="KW-1185">Reference proteome</keyword>
<dbReference type="PANTHER" id="PTHR30163">
    <property type="entry name" value="MEMBRANE-BOUND LYTIC MUREIN TRANSGLYCOSYLASE B"/>
    <property type="match status" value="1"/>
</dbReference>
<dbReference type="CDD" id="cd13399">
    <property type="entry name" value="Slt35-like"/>
    <property type="match status" value="1"/>
</dbReference>
<dbReference type="OrthoDB" id="9808544at2"/>
<dbReference type="InterPro" id="IPR043426">
    <property type="entry name" value="MltB-like"/>
</dbReference>
<evidence type="ECO:0000256" key="1">
    <source>
        <dbReference type="SAM" id="SignalP"/>
    </source>
</evidence>
<dbReference type="RefSeq" id="WP_090875442.1">
    <property type="nucleotide sequence ID" value="NZ_FMXQ01000002.1"/>
</dbReference>
<dbReference type="SUPFAM" id="SSF53955">
    <property type="entry name" value="Lysozyme-like"/>
    <property type="match status" value="1"/>
</dbReference>
<dbReference type="Proteomes" id="UP000199071">
    <property type="component" value="Unassembled WGS sequence"/>
</dbReference>
<proteinExistence type="predicted"/>
<name>A0A1G6B3Y9_9HYPH</name>
<dbReference type="EMBL" id="FMXQ01000002">
    <property type="protein sequence ID" value="SDB15292.1"/>
    <property type="molecule type" value="Genomic_DNA"/>
</dbReference>
<feature type="domain" description="Peptidoglycan binding-like" evidence="2">
    <location>
        <begin position="344"/>
        <end position="398"/>
    </location>
</feature>
<dbReference type="PANTHER" id="PTHR30163:SF8">
    <property type="entry name" value="LYTIC MUREIN TRANSGLYCOSYLASE"/>
    <property type="match status" value="1"/>
</dbReference>
<evidence type="ECO:0000259" key="2">
    <source>
        <dbReference type="Pfam" id="PF01471"/>
    </source>
</evidence>
<dbReference type="GO" id="GO:0009253">
    <property type="term" value="P:peptidoglycan catabolic process"/>
    <property type="evidence" value="ECO:0007669"/>
    <property type="project" value="TreeGrafter"/>
</dbReference>
<organism evidence="4 5">
    <name type="scientific">Bauldia litoralis</name>
    <dbReference type="NCBI Taxonomy" id="665467"/>
    <lineage>
        <taxon>Bacteria</taxon>
        <taxon>Pseudomonadati</taxon>
        <taxon>Pseudomonadota</taxon>
        <taxon>Alphaproteobacteria</taxon>
        <taxon>Hyphomicrobiales</taxon>
        <taxon>Kaistiaceae</taxon>
        <taxon>Bauldia</taxon>
    </lineage>
</organism>
<dbReference type="NCBIfam" id="TIGR02283">
    <property type="entry name" value="MltB_2"/>
    <property type="match status" value="1"/>
</dbReference>
<dbReference type="InterPro" id="IPR036366">
    <property type="entry name" value="PGBDSf"/>
</dbReference>
<reference evidence="4 5" key="1">
    <citation type="submission" date="2016-10" db="EMBL/GenBank/DDBJ databases">
        <authorList>
            <person name="de Groot N.N."/>
        </authorList>
    </citation>
    <scope>NUCLEOTIDE SEQUENCE [LARGE SCALE GENOMIC DNA]</scope>
    <source>
        <strain evidence="4 5">ATCC 35022</strain>
    </source>
</reference>
<dbReference type="STRING" id="665467.SAMN02982931_01192"/>
<dbReference type="Gene3D" id="1.10.101.10">
    <property type="entry name" value="PGBD-like superfamily/PGBD"/>
    <property type="match status" value="1"/>
</dbReference>
<dbReference type="Gene3D" id="1.10.530.10">
    <property type="match status" value="1"/>
</dbReference>
<dbReference type="InterPro" id="IPR011970">
    <property type="entry name" value="MltB_2"/>
</dbReference>
<gene>
    <name evidence="4" type="ORF">SAMN02982931_01192</name>
</gene>
<feature type="signal peptide" evidence="1">
    <location>
        <begin position="1"/>
        <end position="24"/>
    </location>
</feature>
<keyword evidence="1" id="KW-0732">Signal</keyword>